<proteinExistence type="predicted"/>
<protein>
    <submittedName>
        <fullName evidence="2">Uncharacterized protein</fullName>
    </submittedName>
</protein>
<evidence type="ECO:0000313" key="2">
    <source>
        <dbReference type="EMBL" id="CAK9083554.1"/>
    </source>
</evidence>
<feature type="region of interest" description="Disordered" evidence="1">
    <location>
        <begin position="1"/>
        <end position="26"/>
    </location>
</feature>
<sequence length="2113" mass="226230">MSSHSSHTVHYSSGGMMGSHSSHSVQYSGGSDMYGLGGGMTASHSHTVHFSSGSGGGVTDSPSTASSAGTGLYQSGGSSSAGMTSHSSSSSSSGGDEEALQVLQSQYLKVSVLPDGGLAQPFYMSDQHGWTKLTYGAQHLDYAIKVNGHLASISGDVTILSSDEQHFKGRSQLIMDGIPQATLTRSYSFLGDGMVLNITFTFTALTPLYNLQVYLGTSDDWIGTSDRPSKEQGNFRGGSFVHEPHGHVLRVQSGEESVFAFSPQLESHAIILQHYGNWSQVYAATMSDMSQSTSDGAYGIYVPCGDAAFGETKRASFFYAAASASQLSHLTRVSAEAETAGHAAAIVPTATAPATMAPVTMAPVTMAPTMAVTMAPAMASTSVSGPSDGLNVLQNPYLKIAVLNDGSLGQPFYFSQQHGWTKLTYGTFKLNYAIKVNGEKAEIGGLGPQSRLEPEDDPNHWGSKPFCQVNLGEMGSVLKRAIRGEPAIESSTPGQSLSIRSQVTVNGVSKAEERHAEGGSKLQGSRARDVRKQDREHGTELVIWRGSVIRRAFSCADVRPERSPCLRTPKGYCREEITDTTLQIRTKSGRYSFAGDGMILRITYEFTALTELSDLKVWLGTSDDWIGSSDRPTKQQGYFHGGNFVPQAHGKILRVQDSNEEVFVFSPNPGSHSIILQHYGHWPEVYVRSPGLAGGAQQLAPGEGTHGSAVTRSELSKSMSDGAYAICAVPLGALSAGQTKKATIFYAAAGSTHLVQLSRASEAVEVEGVKGGLGQPFYYSDHLVDGGVSWSKLTYGTQSLEYAIKVPKSWLKKSKAEGEAIMESSEGREGMATRSQLSVLGLPKAEVLRSSVKPLTVRSRDRRGTGSYSFVGDGMILKITYSFTALDAVSDLQVWLGSSDDWIGTSDRPSKDQGYFAAGQFVAAPHGKILRVMSGNEGLYLFSPHYDTHSIILQGQHEWSAVSAATGSQLATSQSDGAYAIYVSLGSLAVGQRKTVSIFYAAAAASQLSHLARVCEEVAAAALPTTTTTTTTTTFESTTLATLPTTPATTPPPPPTTLGTVATLPVPTIPATTSTTTLEGLGVLESRYMKIAVMQDGSALAKTSPSAPAREMETKGTPGAMFLLEECTLTKGPTALQKGIRLYEDPTGGVIEWIAIAAIAAQGLGQPFYYSAHWTERLGTMGSSYSPNDAWTKLTYGSNKLEYAIKAPQTREVSLESSKGTSSMATRCQLSVDGVPKAEVLRHLDRHGFALTLSLKSGSYSFRGNGMVLKITYSFTPLSYISDLQVWLGTSDDWIGTSDRPTKEQGYLKNGDFIPSVHGKILRVQSGAEEVFVFSPHPESHAIILEHYGNWPAVYATTSSDLSRSTSDGAYAIYVPVGAVPAGDTKKATIFYAAAGASDLNLLARASEEAEAEEMPSTTATVATAATTMATLATLPPIATTEASSSTMRGLAVLQTPFLKVAVMEDGSLAQPFYYSTLHGWTKLTYGHKKLDSAIKVDGQLANLEGEAAIESSMGQNSLSTRSQVAVEGIPKAEVLRSYSFLGNGMVLNVTFTFTALSSISSLEVWLGTSDDWIGTTDRPSKQQGYFQGGAFVPAPHGKILQVASGEESVFVFSPDPESHAIILQHYGDWHAVSASTGSDLAQSTSDGAYAIYVPLGDFLPSQKKSATIYYAAAGADHLLDLLRVAESVHGTTPMPLPTVSPMTTTSSTGLRYVLQSNYLKIGVKGNGGLAQPFYQSELTGWTKLTYDEMPLKSTVKIDGVIADMGRSASVRFRDASFCRVREELTSMGIPQAVLERTYRFRRDGLVLEANFTFTALNPLSKVEVWFGTSDDWIGSTDQPAKEQGHFLGTSFQPRTNGQILRVHSGAETLFVFTTHPSSQALIRSQYGRWALIREQTHSELASSRDDGAYGIYVPLGEMAAEQSKSACFYYAAAGNSHLEELLRAASSIGRPQRQPYPEPAAPAPAPAVPENVLQSDYLKFALMSHGGLGQPFYASSGTGASASGATETWTKLTSGRKPLHCTVKVDGVKVNFESDPDAVKWWDRSYAMATSQLRPMDQPAAVLTRSYSFKKDGMVFAANFTFTALRDLEDIQVWLGTSDDWIGTTDRAHKVK</sequence>
<accession>A0ABP0Q6T6</accession>
<organism evidence="2 3">
    <name type="scientific">Durusdinium trenchii</name>
    <dbReference type="NCBI Taxonomy" id="1381693"/>
    <lineage>
        <taxon>Eukaryota</taxon>
        <taxon>Sar</taxon>
        <taxon>Alveolata</taxon>
        <taxon>Dinophyceae</taxon>
        <taxon>Suessiales</taxon>
        <taxon>Symbiodiniaceae</taxon>
        <taxon>Durusdinium</taxon>
    </lineage>
</organism>
<name>A0ABP0Q6T6_9DINO</name>
<comment type="caution">
    <text evidence="2">The sequence shown here is derived from an EMBL/GenBank/DDBJ whole genome shotgun (WGS) entry which is preliminary data.</text>
</comment>
<feature type="non-terminal residue" evidence="2">
    <location>
        <position position="2113"/>
    </location>
</feature>
<feature type="compositionally biased region" description="Polar residues" evidence="1">
    <location>
        <begin position="60"/>
        <end position="73"/>
    </location>
</feature>
<reference evidence="2 3" key="1">
    <citation type="submission" date="2024-02" db="EMBL/GenBank/DDBJ databases">
        <authorList>
            <person name="Chen Y."/>
            <person name="Shah S."/>
            <person name="Dougan E. K."/>
            <person name="Thang M."/>
            <person name="Chan C."/>
        </authorList>
    </citation>
    <scope>NUCLEOTIDE SEQUENCE [LARGE SCALE GENOMIC DNA]</scope>
</reference>
<feature type="region of interest" description="Disordered" evidence="1">
    <location>
        <begin position="47"/>
        <end position="98"/>
    </location>
</feature>
<keyword evidence="3" id="KW-1185">Reference proteome</keyword>
<evidence type="ECO:0000313" key="3">
    <source>
        <dbReference type="Proteomes" id="UP001642464"/>
    </source>
</evidence>
<dbReference type="EMBL" id="CAXAMM010039073">
    <property type="protein sequence ID" value="CAK9083554.1"/>
    <property type="molecule type" value="Genomic_DNA"/>
</dbReference>
<feature type="compositionally biased region" description="Polar residues" evidence="1">
    <location>
        <begin position="489"/>
        <end position="507"/>
    </location>
</feature>
<feature type="region of interest" description="Disordered" evidence="1">
    <location>
        <begin position="486"/>
        <end position="533"/>
    </location>
</feature>
<gene>
    <name evidence="2" type="ORF">SCF082_LOCUS39662</name>
</gene>
<feature type="compositionally biased region" description="Low complexity" evidence="1">
    <location>
        <begin position="75"/>
        <end position="94"/>
    </location>
</feature>
<evidence type="ECO:0000256" key="1">
    <source>
        <dbReference type="SAM" id="MobiDB-lite"/>
    </source>
</evidence>
<dbReference type="Proteomes" id="UP001642464">
    <property type="component" value="Unassembled WGS sequence"/>
</dbReference>